<dbReference type="Proteomes" id="UP000629098">
    <property type="component" value="Unassembled WGS sequence"/>
</dbReference>
<evidence type="ECO:0000313" key="2">
    <source>
        <dbReference type="Proteomes" id="UP000629098"/>
    </source>
</evidence>
<organism evidence="1 2">
    <name type="scientific">Iningainema tapete BLCC-T55</name>
    <dbReference type="NCBI Taxonomy" id="2748662"/>
    <lineage>
        <taxon>Bacteria</taxon>
        <taxon>Bacillati</taxon>
        <taxon>Cyanobacteriota</taxon>
        <taxon>Cyanophyceae</taxon>
        <taxon>Nostocales</taxon>
        <taxon>Scytonemataceae</taxon>
        <taxon>Iningainema tapete</taxon>
    </lineage>
</organism>
<dbReference type="InterPro" id="IPR004033">
    <property type="entry name" value="UbiE/COQ5_MeTrFase"/>
</dbReference>
<dbReference type="AlphaFoldDB" id="A0A8J7C6C5"/>
<keyword evidence="1" id="KW-0489">Methyltransferase</keyword>
<dbReference type="InterPro" id="IPR029063">
    <property type="entry name" value="SAM-dependent_MTases_sf"/>
</dbReference>
<dbReference type="SUPFAM" id="SSF53335">
    <property type="entry name" value="S-adenosyl-L-methionine-dependent methyltransferases"/>
    <property type="match status" value="1"/>
</dbReference>
<dbReference type="InterPro" id="IPR050447">
    <property type="entry name" value="Erg6_SMT_methyltransf"/>
</dbReference>
<dbReference type="Gene3D" id="3.40.50.150">
    <property type="entry name" value="Vaccinia Virus protein VP39"/>
    <property type="match status" value="1"/>
</dbReference>
<evidence type="ECO:0000313" key="1">
    <source>
        <dbReference type="EMBL" id="MBD2774149.1"/>
    </source>
</evidence>
<dbReference type="Pfam" id="PF01209">
    <property type="entry name" value="Ubie_methyltran"/>
    <property type="match status" value="1"/>
</dbReference>
<proteinExistence type="predicted"/>
<name>A0A8J7C6C5_9CYAN</name>
<dbReference type="PANTHER" id="PTHR44068:SF11">
    <property type="entry name" value="GERANYL DIPHOSPHATE 2-C-METHYLTRANSFERASE"/>
    <property type="match status" value="1"/>
</dbReference>
<protein>
    <submittedName>
        <fullName evidence="1">Class I SAM-dependent methyltransferase</fullName>
    </submittedName>
</protein>
<accession>A0A8J7C6C5</accession>
<dbReference type="EMBL" id="JACXAE010000064">
    <property type="protein sequence ID" value="MBD2774149.1"/>
    <property type="molecule type" value="Genomic_DNA"/>
</dbReference>
<dbReference type="PROSITE" id="PS51608">
    <property type="entry name" value="SAM_MT_UBIE"/>
    <property type="match status" value="1"/>
</dbReference>
<dbReference type="CDD" id="cd02440">
    <property type="entry name" value="AdoMet_MTases"/>
    <property type="match status" value="1"/>
</dbReference>
<keyword evidence="2" id="KW-1185">Reference proteome</keyword>
<sequence>MNYKQQLLADFNSRTNYDSGRFYAPVANRLIEFANMQTGQQVLDVATGTGIVALSAAQIVGASGKVIGVDISAGMLSYAKQKLAATGLENVEFIEADAEHLKFSDNSFDRILCSLAICYLTDIPAALQQWYRFLKPGAMVAFNAWAETAFPPSVLFRQVAQRYGIEIPNPNEPLGTLERCYQLLQQIGFKDIEVQSEQFGWYFTPDTKTAEDIWNINSQNVFGSQVFQLSADKLQQCKTEYIAEIQALPITEKGAWCDAKIFFVRARL</sequence>
<reference evidence="1" key="1">
    <citation type="submission" date="2020-09" db="EMBL/GenBank/DDBJ databases">
        <title>Iningainema tapete sp. nov. (Scytonemataceae, Cyanobacteria) from greenhouses in central Florida (USA) produces two types of nodularin with biosynthetic potential for microcystin-LR and anabaenopeptins.</title>
        <authorList>
            <person name="Berthold D.E."/>
            <person name="Lefler F.W."/>
            <person name="Huang I.-S."/>
            <person name="Abdulla H."/>
            <person name="Zimba P.V."/>
            <person name="Laughinghouse H.D. IV."/>
        </authorList>
    </citation>
    <scope>NUCLEOTIDE SEQUENCE</scope>
    <source>
        <strain evidence="1">BLCCT55</strain>
    </source>
</reference>
<dbReference type="GO" id="GO:0008168">
    <property type="term" value="F:methyltransferase activity"/>
    <property type="evidence" value="ECO:0007669"/>
    <property type="project" value="UniProtKB-KW"/>
</dbReference>
<dbReference type="PANTHER" id="PTHR44068">
    <property type="entry name" value="ZGC:194242"/>
    <property type="match status" value="1"/>
</dbReference>
<keyword evidence="1" id="KW-0808">Transferase</keyword>
<comment type="caution">
    <text evidence="1">The sequence shown here is derived from an EMBL/GenBank/DDBJ whole genome shotgun (WGS) entry which is preliminary data.</text>
</comment>
<gene>
    <name evidence="1" type="ORF">ICL16_19235</name>
</gene>
<dbReference type="GO" id="GO:0032259">
    <property type="term" value="P:methylation"/>
    <property type="evidence" value="ECO:0007669"/>
    <property type="project" value="UniProtKB-KW"/>
</dbReference>